<dbReference type="OrthoDB" id="9800788at2"/>
<dbReference type="InterPro" id="IPR007948">
    <property type="entry name" value="DUF736"/>
</dbReference>
<keyword evidence="2" id="KW-1185">Reference proteome</keyword>
<name>A0A328BN02_9CAUL</name>
<evidence type="ECO:0000313" key="2">
    <source>
        <dbReference type="Proteomes" id="UP000249524"/>
    </source>
</evidence>
<proteinExistence type="predicted"/>
<accession>A0A328BN02</accession>
<dbReference type="Proteomes" id="UP000249524">
    <property type="component" value="Unassembled WGS sequence"/>
</dbReference>
<dbReference type="RefSeq" id="WP_111275697.1">
    <property type="nucleotide sequence ID" value="NZ_QFYS01000003.1"/>
</dbReference>
<dbReference type="AlphaFoldDB" id="A0A328BN02"/>
<dbReference type="EMBL" id="QFYS01000003">
    <property type="protein sequence ID" value="RAK66388.1"/>
    <property type="molecule type" value="Genomic_DNA"/>
</dbReference>
<comment type="caution">
    <text evidence="1">The sequence shown here is derived from an EMBL/GenBank/DDBJ whole genome shotgun (WGS) entry which is preliminary data.</text>
</comment>
<protein>
    <submittedName>
        <fullName evidence="1">DUF736 domain-containing protein</fullName>
    </submittedName>
</protein>
<reference evidence="1 2" key="1">
    <citation type="submission" date="2018-05" db="EMBL/GenBank/DDBJ databases">
        <authorList>
            <person name="Lanie J.A."/>
            <person name="Ng W.-L."/>
            <person name="Kazmierczak K.M."/>
            <person name="Andrzejewski T.M."/>
            <person name="Davidsen T.M."/>
            <person name="Wayne K.J."/>
            <person name="Tettelin H."/>
            <person name="Glass J.I."/>
            <person name="Rusch D."/>
            <person name="Podicherti R."/>
            <person name="Tsui H.-C.T."/>
            <person name="Winkler M.E."/>
        </authorList>
    </citation>
    <scope>NUCLEOTIDE SEQUENCE [LARGE SCALE GENOMIC DNA]</scope>
    <source>
        <strain evidence="1 2">BUT-10</strain>
    </source>
</reference>
<gene>
    <name evidence="1" type="ORF">DJ019_09080</name>
</gene>
<evidence type="ECO:0000313" key="1">
    <source>
        <dbReference type="EMBL" id="RAK66388.1"/>
    </source>
</evidence>
<organism evidence="1 2">
    <name type="scientific">Phenylobacterium kunshanense</name>
    <dbReference type="NCBI Taxonomy" id="1445034"/>
    <lineage>
        <taxon>Bacteria</taxon>
        <taxon>Pseudomonadati</taxon>
        <taxon>Pseudomonadota</taxon>
        <taxon>Alphaproteobacteria</taxon>
        <taxon>Caulobacterales</taxon>
        <taxon>Caulobacteraceae</taxon>
        <taxon>Phenylobacterium</taxon>
    </lineage>
</organism>
<dbReference type="Pfam" id="PF05284">
    <property type="entry name" value="DUF736"/>
    <property type="match status" value="1"/>
</dbReference>
<sequence>MTTIGVFQKTPDGSFHGAIRTLALSLKAVDIRPIEASGEHGPSHRVYAGSAELGATWPLTRADKPDGLSVRLDDPSFAAPINALLVETPDGHELWWSRRSKT</sequence>